<reference evidence="3 4" key="1">
    <citation type="submission" date="2022-12" db="EMBL/GenBank/DDBJ databases">
        <title>Sphingomonas abieness sp. nov., an endophytic bacterium isolated from Abies koreana.</title>
        <authorList>
            <person name="Jiang L."/>
            <person name="Lee J."/>
        </authorList>
    </citation>
    <scope>NUCLEOTIDE SEQUENCE [LARGE SCALE GENOMIC DNA]</scope>
    <source>
        <strain evidence="4">PAMB 00755</strain>
    </source>
</reference>
<evidence type="ECO:0000313" key="3">
    <source>
        <dbReference type="EMBL" id="WBO23708.1"/>
    </source>
</evidence>
<dbReference type="Gene3D" id="3.40.50.10610">
    <property type="entry name" value="ABC-type transport auxiliary lipoprotein component"/>
    <property type="match status" value="1"/>
</dbReference>
<keyword evidence="1" id="KW-0732">Signal</keyword>
<keyword evidence="4" id="KW-1185">Reference proteome</keyword>
<dbReference type="RefSeq" id="WP_270078339.1">
    <property type="nucleotide sequence ID" value="NZ_CP115174.1"/>
</dbReference>
<accession>A0ABY7NQB1</accession>
<feature type="chain" id="PRO_5045662101" evidence="1">
    <location>
        <begin position="17"/>
        <end position="188"/>
    </location>
</feature>
<evidence type="ECO:0000313" key="4">
    <source>
        <dbReference type="Proteomes" id="UP001210865"/>
    </source>
</evidence>
<evidence type="ECO:0000259" key="2">
    <source>
        <dbReference type="Pfam" id="PF03886"/>
    </source>
</evidence>
<sequence>MRALPPVGLVALLALAGCTSPKSILLTLDAAPPVPAAVHAGYHGLPILVPAVHLPASLDRAEFVHQENAGEVKVDDFARWTAPLGLLARDALIRDLTARLPAGSVLPPGMVAARGHARTLDVTILGVQTAPGAATMQVAYRALPHGAVQQLQLTTTTTGIAPVPVAQALGVLIGQLADRIAQDADSGG</sequence>
<feature type="signal peptide" evidence="1">
    <location>
        <begin position="1"/>
        <end position="16"/>
    </location>
</feature>
<gene>
    <name evidence="3" type="ORF">PBT88_06190</name>
</gene>
<protein>
    <submittedName>
        <fullName evidence="3">ABC-type transport auxiliary lipoprotein family protein</fullName>
    </submittedName>
</protein>
<dbReference type="Pfam" id="PF03886">
    <property type="entry name" value="ABC_trans_aux"/>
    <property type="match status" value="1"/>
</dbReference>
<dbReference type="InterPro" id="IPR005586">
    <property type="entry name" value="ABC_trans_aux"/>
</dbReference>
<name>A0ABY7NQB1_9SPHN</name>
<dbReference type="PROSITE" id="PS51257">
    <property type="entry name" value="PROKAR_LIPOPROTEIN"/>
    <property type="match status" value="1"/>
</dbReference>
<dbReference type="EMBL" id="CP115174">
    <property type="protein sequence ID" value="WBO23708.1"/>
    <property type="molecule type" value="Genomic_DNA"/>
</dbReference>
<evidence type="ECO:0000256" key="1">
    <source>
        <dbReference type="SAM" id="SignalP"/>
    </source>
</evidence>
<organism evidence="3 4">
    <name type="scientific">Sphingomonas abietis</name>
    <dbReference type="NCBI Taxonomy" id="3012344"/>
    <lineage>
        <taxon>Bacteria</taxon>
        <taxon>Pseudomonadati</taxon>
        <taxon>Pseudomonadota</taxon>
        <taxon>Alphaproteobacteria</taxon>
        <taxon>Sphingomonadales</taxon>
        <taxon>Sphingomonadaceae</taxon>
        <taxon>Sphingomonas</taxon>
    </lineage>
</organism>
<proteinExistence type="predicted"/>
<feature type="domain" description="ABC-type transport auxiliary lipoprotein component" evidence="2">
    <location>
        <begin position="27"/>
        <end position="181"/>
    </location>
</feature>
<keyword evidence="3" id="KW-0449">Lipoprotein</keyword>
<dbReference type="SUPFAM" id="SSF159594">
    <property type="entry name" value="XCC0632-like"/>
    <property type="match status" value="1"/>
</dbReference>
<dbReference type="Proteomes" id="UP001210865">
    <property type="component" value="Chromosome"/>
</dbReference>